<sequence length="133" mass="14010">MTDFIRQLADEAGQHYTKSSVRLRGSGGKNDGINDMIRRKGGRGSGSLDPESLDAQIRKAAAANNVFGDVDDQIRGSTGRICTGISSGQAPSINTELAGRISQAAEDMEKYGLDTNLADQVSQKIIAARGGNV</sequence>
<feature type="region of interest" description="Disordered" evidence="1">
    <location>
        <begin position="21"/>
        <end position="51"/>
    </location>
</feature>
<reference evidence="2" key="1">
    <citation type="submission" date="2015-06" db="EMBL/GenBank/DDBJ databases">
        <authorList>
            <person name="Joergensen T."/>
        </authorList>
    </citation>
    <scope>NUCLEOTIDE SEQUENCE</scope>
    <source>
        <plasmid evidence="2">pRGRH0253</plasmid>
    </source>
</reference>
<reference evidence="2" key="2">
    <citation type="submission" date="2015-07" db="EMBL/GenBank/DDBJ databases">
        <title>Plasmids, circular viruses and viroids from rat gut.</title>
        <authorList>
            <person name="Jorgensen T.J."/>
            <person name="Hansen M.A."/>
            <person name="Xu Z."/>
            <person name="Tabak M.A."/>
            <person name="Sorensen S.J."/>
            <person name="Hansen L.H."/>
        </authorList>
    </citation>
    <scope>NUCLEOTIDE SEQUENCE</scope>
    <source>
        <plasmid evidence="2">pRGRH0253</plasmid>
    </source>
</reference>
<keyword evidence="2" id="KW-0614">Plasmid</keyword>
<organism evidence="2">
    <name type="scientific">uncultured prokaryote</name>
    <dbReference type="NCBI Taxonomy" id="198431"/>
    <lineage>
        <taxon>unclassified sequences</taxon>
        <taxon>environmental samples</taxon>
    </lineage>
</organism>
<dbReference type="AlphaFoldDB" id="A0A0H5PZ16"/>
<accession>A0A0H5PZ16</accession>
<name>A0A0H5PZ16_9ZZZZ</name>
<proteinExistence type="predicted"/>
<geneLocation type="plasmid" evidence="2">
    <name>pRGRH0253</name>
</geneLocation>
<dbReference type="EMBL" id="LN852926">
    <property type="protein sequence ID" value="CRY94435.1"/>
    <property type="molecule type" value="Genomic_DNA"/>
</dbReference>
<evidence type="ECO:0000313" key="2">
    <source>
        <dbReference type="EMBL" id="CRY94435.1"/>
    </source>
</evidence>
<evidence type="ECO:0000256" key="1">
    <source>
        <dbReference type="SAM" id="MobiDB-lite"/>
    </source>
</evidence>
<protein>
    <submittedName>
        <fullName evidence="2">Uncharacterized protein</fullName>
    </submittedName>
</protein>